<keyword evidence="2" id="KW-1185">Reference proteome</keyword>
<evidence type="ECO:0000313" key="1">
    <source>
        <dbReference type="EMBL" id="UWM54278.1"/>
    </source>
</evidence>
<name>A0A9E7R3U5_9EURY</name>
<dbReference type="GeneID" id="74944645"/>
<dbReference type="AlphaFoldDB" id="A0A9E7R3U5"/>
<gene>
    <name evidence="1" type="ORF">N0B31_19445</name>
</gene>
<accession>A0A9E7R3U5</accession>
<organism evidence="1 2">
    <name type="scientific">Salinirubellus salinus</name>
    <dbReference type="NCBI Taxonomy" id="1364945"/>
    <lineage>
        <taxon>Archaea</taxon>
        <taxon>Methanobacteriati</taxon>
        <taxon>Methanobacteriota</taxon>
        <taxon>Stenosarchaea group</taxon>
        <taxon>Halobacteria</taxon>
        <taxon>Halobacteriales</taxon>
        <taxon>Natronomonadaceae</taxon>
        <taxon>Salinirubellus</taxon>
    </lineage>
</organism>
<evidence type="ECO:0000313" key="2">
    <source>
        <dbReference type="Proteomes" id="UP001057580"/>
    </source>
</evidence>
<proteinExistence type="predicted"/>
<sequence>MHQTDDALVPAERPVHPEFACEHLAIDAERATALVHDTVGNVTATDTPEGRKFRTTDGTLVAILRPSGTGTAAVDFHYRTAPPAATPTRRAREIARALRPFEVTV</sequence>
<dbReference type="RefSeq" id="WP_260593280.1">
    <property type="nucleotide sequence ID" value="NZ_CP104003.1"/>
</dbReference>
<protein>
    <submittedName>
        <fullName evidence="1">Uncharacterized protein</fullName>
    </submittedName>
</protein>
<dbReference type="Proteomes" id="UP001057580">
    <property type="component" value="Chromosome"/>
</dbReference>
<dbReference type="KEGG" id="ssai:N0B31_19445"/>
<reference evidence="1" key="1">
    <citation type="submission" date="2022-09" db="EMBL/GenBank/DDBJ databases">
        <title>Diverse halophilic archaea isolated from saline environments.</title>
        <authorList>
            <person name="Cui H.-L."/>
        </authorList>
    </citation>
    <scope>NUCLEOTIDE SEQUENCE</scope>
    <source>
        <strain evidence="1">ZS-35-S2</strain>
    </source>
</reference>
<dbReference type="EMBL" id="CP104003">
    <property type="protein sequence ID" value="UWM54278.1"/>
    <property type="molecule type" value="Genomic_DNA"/>
</dbReference>